<dbReference type="EMBL" id="FOFO01000023">
    <property type="protein sequence ID" value="SEQ29653.1"/>
    <property type="molecule type" value="Genomic_DNA"/>
</dbReference>
<dbReference type="SUPFAM" id="SSF52540">
    <property type="entry name" value="P-loop containing nucleoside triphosphate hydrolases"/>
    <property type="match status" value="1"/>
</dbReference>
<keyword evidence="3" id="KW-0540">Nuclease</keyword>
<dbReference type="PANTHER" id="PTHR32114">
    <property type="entry name" value="ABC TRANSPORTER ABCH.3"/>
    <property type="match status" value="1"/>
</dbReference>
<dbReference type="GO" id="GO:0006302">
    <property type="term" value="P:double-strand break repair"/>
    <property type="evidence" value="ECO:0007669"/>
    <property type="project" value="InterPro"/>
</dbReference>
<dbReference type="STRING" id="867345.SAMN05421693_12316"/>
<keyword evidence="3" id="KW-0269">Exonuclease</keyword>
<name>A0A1H9EWP7_9GAMM</name>
<reference evidence="3 4" key="1">
    <citation type="submission" date="2016-10" db="EMBL/GenBank/DDBJ databases">
        <authorList>
            <person name="de Groot N.N."/>
        </authorList>
    </citation>
    <scope>NUCLEOTIDE SEQUENCE [LARGE SCALE GENOMIC DNA]</scope>
    <source>
        <strain evidence="3 4">B7-7</strain>
    </source>
</reference>
<sequence length="992" mass="111234">MRILQIRFKNLNSLAGEWEIDLTHPAFTADGIFAITGPTGAGKTTLLDAICLGLYGRTPRLHRVNRSGNEVMSRHTGECFAEVTFETPTGRYRCHWSQHRARRRPGGELQAPRHEIANADTGEIFETRLRGVAEQIEQATGMDFQRFTRSMLLAQGDFAAFLQAPPDERAPILEQITGTEIYSRISMAVHERRGEARRILEHLQSALEGLCLLSPEEEQQLSVELAAHQARETALRTWLEQQRQAVSWLEGIEKLELAQGHIEKEAGDLEARIQAFAPDQQRLHRARQALELAGDHAALIQLRQAQARDRAQQAAAETRLPAIEVRAQQAADAQRQAQAQRDKARQTLQMSLPVLLKARELDVRIIDRHTALVQSDKTLTLARQRLEALRSEQTGVEGRLQAGRDRVRAQRATLEQEEQDLSAGLERLNREAGVLSQRLCGLEEKATLLETQQNLLQRIKDLESARDQLQDGEPCPLCGALDHPYARGNVPAVDQTQETLEEVRATLKALRQQATDLQICRGQLGKDLEQIDRKRQEFLSHGRDQSAAASDGWGPWEGTALDLPALLEQLQRRHGQWQSRRQALTTLEGELKVLEIGMTHRARQIQDSAEDVGRWSIQSDDLNQSIQTLRAERQQLQVGQAPETEQQQLEAAVEAAEATLESAREQVRRMEDECRQWRIRLEDLHNTLAEREPRLQAAETAFRQRLEALGLADEADFQAACLPEPERRALTLQAQALEAAQAALNARAEDTRRLLAAARKQALTHQPLAVLQEQLTVQEHEHQSVQQAIGGLRQRLTDNDTLRHHYRAQTAAIEAQQRECDRWDQLHELIGSADGKKYRNFAQGLTFDLMIGHANQQLQNMTDRYLLIRDQAQPLELNVIDSYQGGEIRSTKNLSGGEGFIVSLALALGLSRMAGRQVRVDSLFLDEGFGTLDDDALDTALQTLAGLREEGKLIGLISHVSALKERIATRIQVTPQTGGRSRISGPGCRGDA</sequence>
<accession>A0A1H9EWP7</accession>
<dbReference type="OrthoDB" id="9795626at2"/>
<dbReference type="Pfam" id="PF13558">
    <property type="entry name" value="SbcC_Walker_B"/>
    <property type="match status" value="1"/>
</dbReference>
<dbReference type="InterPro" id="IPR027417">
    <property type="entry name" value="P-loop_NTPase"/>
</dbReference>
<evidence type="ECO:0000256" key="1">
    <source>
        <dbReference type="SAM" id="Coils"/>
    </source>
</evidence>
<dbReference type="AlphaFoldDB" id="A0A1H9EWP7"/>
<dbReference type="GO" id="GO:0016887">
    <property type="term" value="F:ATP hydrolysis activity"/>
    <property type="evidence" value="ECO:0007669"/>
    <property type="project" value="InterPro"/>
</dbReference>
<proteinExistence type="predicted"/>
<dbReference type="RefSeq" id="WP_090208226.1">
    <property type="nucleotide sequence ID" value="NZ_FOFO01000023.1"/>
</dbReference>
<dbReference type="InterPro" id="IPR038729">
    <property type="entry name" value="Rad50/SbcC_AAA"/>
</dbReference>
<organism evidence="3 4">
    <name type="scientific">Ectothiorhodospira magna</name>
    <dbReference type="NCBI Taxonomy" id="867345"/>
    <lineage>
        <taxon>Bacteria</taxon>
        <taxon>Pseudomonadati</taxon>
        <taxon>Pseudomonadota</taxon>
        <taxon>Gammaproteobacteria</taxon>
        <taxon>Chromatiales</taxon>
        <taxon>Ectothiorhodospiraceae</taxon>
        <taxon>Ectothiorhodospira</taxon>
    </lineage>
</organism>
<dbReference type="Pfam" id="PF13476">
    <property type="entry name" value="AAA_23"/>
    <property type="match status" value="1"/>
</dbReference>
<keyword evidence="1" id="KW-0175">Coiled coil</keyword>
<dbReference type="Gene3D" id="3.40.50.300">
    <property type="entry name" value="P-loop containing nucleotide triphosphate hydrolases"/>
    <property type="match status" value="2"/>
</dbReference>
<gene>
    <name evidence="3" type="ORF">SAMN05421693_12316</name>
</gene>
<feature type="coiled-coil region" evidence="1">
    <location>
        <begin position="727"/>
        <end position="788"/>
    </location>
</feature>
<keyword evidence="3" id="KW-0378">Hydrolase</keyword>
<evidence type="ECO:0000313" key="3">
    <source>
        <dbReference type="EMBL" id="SEQ29653.1"/>
    </source>
</evidence>
<dbReference type="GO" id="GO:0004527">
    <property type="term" value="F:exonuclease activity"/>
    <property type="evidence" value="ECO:0007669"/>
    <property type="project" value="UniProtKB-KW"/>
</dbReference>
<evidence type="ECO:0000313" key="4">
    <source>
        <dbReference type="Proteomes" id="UP000199496"/>
    </source>
</evidence>
<keyword evidence="4" id="KW-1185">Reference proteome</keyword>
<feature type="domain" description="Rad50/SbcC-type AAA" evidence="2">
    <location>
        <begin position="6"/>
        <end position="208"/>
    </location>
</feature>
<protein>
    <submittedName>
        <fullName evidence="3">Exonuclease SbcC</fullName>
    </submittedName>
</protein>
<feature type="coiled-coil region" evidence="1">
    <location>
        <begin position="646"/>
        <end position="687"/>
    </location>
</feature>
<feature type="coiled-coil region" evidence="1">
    <location>
        <begin position="400"/>
        <end position="520"/>
    </location>
</feature>
<evidence type="ECO:0000259" key="2">
    <source>
        <dbReference type="Pfam" id="PF13476"/>
    </source>
</evidence>
<dbReference type="PANTHER" id="PTHR32114:SF2">
    <property type="entry name" value="ABC TRANSPORTER ABCH.3"/>
    <property type="match status" value="1"/>
</dbReference>
<dbReference type="Proteomes" id="UP000199496">
    <property type="component" value="Unassembled WGS sequence"/>
</dbReference>